<evidence type="ECO:0000313" key="9">
    <source>
        <dbReference type="Proteomes" id="UP000254794"/>
    </source>
</evidence>
<evidence type="ECO:0000256" key="3">
    <source>
        <dbReference type="ARBA" id="ARBA00022679"/>
    </source>
</evidence>
<evidence type="ECO:0000256" key="5">
    <source>
        <dbReference type="ARBA" id="ARBA00022842"/>
    </source>
</evidence>
<organism evidence="8 9">
    <name type="scientific">Legionella busanensis</name>
    <dbReference type="NCBI Taxonomy" id="190655"/>
    <lineage>
        <taxon>Bacteria</taxon>
        <taxon>Pseudomonadati</taxon>
        <taxon>Pseudomonadota</taxon>
        <taxon>Gammaproteobacteria</taxon>
        <taxon>Legionellales</taxon>
        <taxon>Legionellaceae</taxon>
        <taxon>Legionella</taxon>
    </lineage>
</organism>
<dbReference type="OrthoDB" id="9805316at2"/>
<comment type="similarity">
    <text evidence="2 7">Belongs to the FPP/GGPP synthase family.</text>
</comment>
<dbReference type="Proteomes" id="UP000254794">
    <property type="component" value="Unassembled WGS sequence"/>
</dbReference>
<evidence type="ECO:0000256" key="1">
    <source>
        <dbReference type="ARBA" id="ARBA00001946"/>
    </source>
</evidence>
<dbReference type="FunFam" id="1.10.600.10:FF:000001">
    <property type="entry name" value="Geranylgeranyl diphosphate synthase"/>
    <property type="match status" value="1"/>
</dbReference>
<dbReference type="PANTHER" id="PTHR43281:SF1">
    <property type="entry name" value="FARNESYL DIPHOSPHATE SYNTHASE"/>
    <property type="match status" value="1"/>
</dbReference>
<dbReference type="PROSITE" id="PS00444">
    <property type="entry name" value="POLYPRENYL_SYNTHASE_2"/>
    <property type="match status" value="1"/>
</dbReference>
<dbReference type="EC" id="2.5.1.10" evidence="8"/>
<dbReference type="PROSITE" id="PS00723">
    <property type="entry name" value="POLYPRENYL_SYNTHASE_1"/>
    <property type="match status" value="1"/>
</dbReference>
<reference evidence="8 9" key="1">
    <citation type="submission" date="2018-06" db="EMBL/GenBank/DDBJ databases">
        <authorList>
            <consortium name="Pathogen Informatics"/>
            <person name="Doyle S."/>
        </authorList>
    </citation>
    <scope>NUCLEOTIDE SEQUENCE [LARGE SCALE GENOMIC DNA]</scope>
    <source>
        <strain evidence="8 9">NCTC13316</strain>
    </source>
</reference>
<keyword evidence="5" id="KW-0460">Magnesium</keyword>
<dbReference type="InterPro" id="IPR033749">
    <property type="entry name" value="Polyprenyl_synt_CS"/>
</dbReference>
<gene>
    <name evidence="8" type="primary">ispA</name>
    <name evidence="8" type="ORF">NCTC13316_00647</name>
</gene>
<keyword evidence="9" id="KW-1185">Reference proteome</keyword>
<evidence type="ECO:0000256" key="6">
    <source>
        <dbReference type="ARBA" id="ARBA00023229"/>
    </source>
</evidence>
<protein>
    <submittedName>
        <fullName evidence="8">Geranyltranstransferase</fullName>
        <ecNumber evidence="8">2.5.1.10</ecNumber>
    </submittedName>
</protein>
<dbReference type="GO" id="GO:0004337">
    <property type="term" value="F:(2E,6E)-farnesyl diphosphate synthase activity"/>
    <property type="evidence" value="ECO:0007669"/>
    <property type="project" value="UniProtKB-EC"/>
</dbReference>
<evidence type="ECO:0000256" key="4">
    <source>
        <dbReference type="ARBA" id="ARBA00022723"/>
    </source>
</evidence>
<sequence>MINEQLSYYLNRHEEFLKKFIDRVNIPATRIKEAIYYTLFPGGKRIRPLLVYLSGEALDVALPCLDRIAVAVELTHAYSLIHDDLPAMDNDDFRRGKPSCHRAFDEATAILVGDGMQALAIDILLTELPALLPPTQVITIAHELVHASGPAGMVSGQSLDLSELTNTNINASQLHIIHELKTEKLISACVKMAIAAGNANQKLKVALIQYAAYLGLAFQMQDDYLDHYAPIDKLGKNRASDLANQKITFAKLYNQNELFDLISTYFEKAKGELVSFYDKAKNLLALTDSLQIRCELN</sequence>
<dbReference type="EMBL" id="UGOD01000001">
    <property type="protein sequence ID" value="STX50564.1"/>
    <property type="molecule type" value="Genomic_DNA"/>
</dbReference>
<proteinExistence type="inferred from homology"/>
<keyword evidence="6" id="KW-0414">Isoprene biosynthesis</keyword>
<dbReference type="CDD" id="cd00685">
    <property type="entry name" value="Trans_IPPS_HT"/>
    <property type="match status" value="1"/>
</dbReference>
<keyword evidence="4" id="KW-0479">Metal-binding</keyword>
<dbReference type="SFLD" id="SFLDS00005">
    <property type="entry name" value="Isoprenoid_Synthase_Type_I"/>
    <property type="match status" value="1"/>
</dbReference>
<dbReference type="InterPro" id="IPR008949">
    <property type="entry name" value="Isoprenoid_synthase_dom_sf"/>
</dbReference>
<dbReference type="SUPFAM" id="SSF48576">
    <property type="entry name" value="Terpenoid synthases"/>
    <property type="match status" value="1"/>
</dbReference>
<comment type="cofactor">
    <cofactor evidence="1">
        <name>Mg(2+)</name>
        <dbReference type="ChEBI" id="CHEBI:18420"/>
    </cofactor>
</comment>
<dbReference type="InterPro" id="IPR000092">
    <property type="entry name" value="Polyprenyl_synt"/>
</dbReference>
<evidence type="ECO:0000313" key="8">
    <source>
        <dbReference type="EMBL" id="STX50564.1"/>
    </source>
</evidence>
<dbReference type="RefSeq" id="WP_115330273.1">
    <property type="nucleotide sequence ID" value="NZ_CAAAHP010000004.1"/>
</dbReference>
<evidence type="ECO:0000256" key="7">
    <source>
        <dbReference type="RuleBase" id="RU004466"/>
    </source>
</evidence>
<dbReference type="GO" id="GO:0046872">
    <property type="term" value="F:metal ion binding"/>
    <property type="evidence" value="ECO:0007669"/>
    <property type="project" value="UniProtKB-KW"/>
</dbReference>
<dbReference type="PANTHER" id="PTHR43281">
    <property type="entry name" value="FARNESYL DIPHOSPHATE SYNTHASE"/>
    <property type="match status" value="1"/>
</dbReference>
<evidence type="ECO:0000256" key="2">
    <source>
        <dbReference type="ARBA" id="ARBA00006706"/>
    </source>
</evidence>
<dbReference type="Gene3D" id="1.10.600.10">
    <property type="entry name" value="Farnesyl Diphosphate Synthase"/>
    <property type="match status" value="1"/>
</dbReference>
<name>A0A378JHF3_9GAMM</name>
<accession>A0A378JHF3</accession>
<keyword evidence="3 7" id="KW-0808">Transferase</keyword>
<dbReference type="GO" id="GO:0008654">
    <property type="term" value="P:phospholipid biosynthetic process"/>
    <property type="evidence" value="ECO:0007669"/>
    <property type="project" value="UniProtKB-ARBA"/>
</dbReference>
<dbReference type="GO" id="GO:0016114">
    <property type="term" value="P:terpenoid biosynthetic process"/>
    <property type="evidence" value="ECO:0007669"/>
    <property type="project" value="UniProtKB-ARBA"/>
</dbReference>
<dbReference type="Pfam" id="PF00348">
    <property type="entry name" value="polyprenyl_synt"/>
    <property type="match status" value="1"/>
</dbReference>
<dbReference type="SFLD" id="SFLDG01017">
    <property type="entry name" value="Polyprenyl_Transferase_Like"/>
    <property type="match status" value="1"/>
</dbReference>
<dbReference type="AlphaFoldDB" id="A0A378JHF3"/>